<dbReference type="AlphaFoldDB" id="A0A9P6EZC3"/>
<dbReference type="EMBL" id="JAAAXW010000285">
    <property type="protein sequence ID" value="KAF9538766.1"/>
    <property type="molecule type" value="Genomic_DNA"/>
</dbReference>
<organism evidence="2 3">
    <name type="scientific">Mortierella hygrophila</name>
    <dbReference type="NCBI Taxonomy" id="979708"/>
    <lineage>
        <taxon>Eukaryota</taxon>
        <taxon>Fungi</taxon>
        <taxon>Fungi incertae sedis</taxon>
        <taxon>Mucoromycota</taxon>
        <taxon>Mortierellomycotina</taxon>
        <taxon>Mortierellomycetes</taxon>
        <taxon>Mortierellales</taxon>
        <taxon>Mortierellaceae</taxon>
        <taxon>Mortierella</taxon>
    </lineage>
</organism>
<keyword evidence="3" id="KW-1185">Reference proteome</keyword>
<gene>
    <name evidence="2" type="ORF">EC957_006219</name>
</gene>
<evidence type="ECO:0000313" key="2">
    <source>
        <dbReference type="EMBL" id="KAF9538766.1"/>
    </source>
</evidence>
<reference evidence="2" key="1">
    <citation type="journal article" date="2020" name="Fungal Divers.">
        <title>Resolving the Mortierellaceae phylogeny through synthesis of multi-gene phylogenetics and phylogenomics.</title>
        <authorList>
            <person name="Vandepol N."/>
            <person name="Liber J."/>
            <person name="Desiro A."/>
            <person name="Na H."/>
            <person name="Kennedy M."/>
            <person name="Barry K."/>
            <person name="Grigoriev I.V."/>
            <person name="Miller A.N."/>
            <person name="O'Donnell K."/>
            <person name="Stajich J.E."/>
            <person name="Bonito G."/>
        </authorList>
    </citation>
    <scope>NUCLEOTIDE SEQUENCE</scope>
    <source>
        <strain evidence="2">NRRL 2591</strain>
    </source>
</reference>
<evidence type="ECO:0000256" key="1">
    <source>
        <dbReference type="SAM" id="MobiDB-lite"/>
    </source>
</evidence>
<name>A0A9P6EZC3_9FUNG</name>
<protein>
    <submittedName>
        <fullName evidence="2">Uncharacterized protein</fullName>
    </submittedName>
</protein>
<accession>A0A9P6EZC3</accession>
<proteinExistence type="predicted"/>
<dbReference type="Proteomes" id="UP000723463">
    <property type="component" value="Unassembled WGS sequence"/>
</dbReference>
<evidence type="ECO:0000313" key="3">
    <source>
        <dbReference type="Proteomes" id="UP000723463"/>
    </source>
</evidence>
<comment type="caution">
    <text evidence="2">The sequence shown here is derived from an EMBL/GenBank/DDBJ whole genome shotgun (WGS) entry which is preliminary data.</text>
</comment>
<sequence length="101" mass="10428">MSNIAENVSTKVSNTANSYIGGAKQTIGETINNPNLAARGAAQKVHADTAQKVADAKMQAEAAAHKGEGQTQNTTGKVLGDYSLEASGEGNITKGEIERRA</sequence>
<feature type="region of interest" description="Disordered" evidence="1">
    <location>
        <begin position="59"/>
        <end position="78"/>
    </location>
</feature>